<proteinExistence type="predicted"/>
<name>A0A0F9L9B0_9ZZZZ</name>
<protein>
    <submittedName>
        <fullName evidence="1">Uncharacterized protein</fullName>
    </submittedName>
</protein>
<organism evidence="1">
    <name type="scientific">marine sediment metagenome</name>
    <dbReference type="NCBI Taxonomy" id="412755"/>
    <lineage>
        <taxon>unclassified sequences</taxon>
        <taxon>metagenomes</taxon>
        <taxon>ecological metagenomes</taxon>
    </lineage>
</organism>
<sequence>MITHSENVTFMDWDYKHREVRQPIPNLEVVVSVRFKAEDFRRISMRAESLGVRTSEFIRMATERLMEEGR</sequence>
<accession>A0A0F9L9B0</accession>
<dbReference type="EMBL" id="LAZR01012990">
    <property type="protein sequence ID" value="KKM24120.1"/>
    <property type="molecule type" value="Genomic_DNA"/>
</dbReference>
<evidence type="ECO:0000313" key="1">
    <source>
        <dbReference type="EMBL" id="KKM24120.1"/>
    </source>
</evidence>
<reference evidence="1" key="1">
    <citation type="journal article" date="2015" name="Nature">
        <title>Complex archaea that bridge the gap between prokaryotes and eukaryotes.</title>
        <authorList>
            <person name="Spang A."/>
            <person name="Saw J.H."/>
            <person name="Jorgensen S.L."/>
            <person name="Zaremba-Niedzwiedzka K."/>
            <person name="Martijn J."/>
            <person name="Lind A.E."/>
            <person name="van Eijk R."/>
            <person name="Schleper C."/>
            <person name="Guy L."/>
            <person name="Ettema T.J."/>
        </authorList>
    </citation>
    <scope>NUCLEOTIDE SEQUENCE</scope>
</reference>
<gene>
    <name evidence="1" type="ORF">LCGC14_1608260</name>
</gene>
<dbReference type="AlphaFoldDB" id="A0A0F9L9B0"/>
<comment type="caution">
    <text evidence="1">The sequence shown here is derived from an EMBL/GenBank/DDBJ whole genome shotgun (WGS) entry which is preliminary data.</text>
</comment>